<comment type="caution">
    <text evidence="2">The sequence shown here is derived from an EMBL/GenBank/DDBJ whole genome shotgun (WGS) entry which is preliminary data.</text>
</comment>
<dbReference type="InterPro" id="IPR043502">
    <property type="entry name" value="DNA/RNA_pol_sf"/>
</dbReference>
<protein>
    <recommendedName>
        <fullName evidence="4">Reverse transcriptase domain-containing protein</fullName>
    </recommendedName>
</protein>
<gene>
    <name evidence="2" type="ORF">Tco_1017965</name>
</gene>
<sequence length="129" mass="13934">MAKNSEPDGESDIRLLSDRGIPELTGYGDGGGESSIIKSEYGGGDVTKKEPTEKHLEDVPVIRNFSEVFPEDLPGLPPPSQVEFQIELVPGDAPVARAPYCLAPSKIKELVEKLQELSEKGFIRPSSSP</sequence>
<feature type="region of interest" description="Disordered" evidence="1">
    <location>
        <begin position="1"/>
        <end position="57"/>
    </location>
</feature>
<evidence type="ECO:0000313" key="2">
    <source>
        <dbReference type="EMBL" id="GJT66485.1"/>
    </source>
</evidence>
<evidence type="ECO:0000256" key="1">
    <source>
        <dbReference type="SAM" id="MobiDB-lite"/>
    </source>
</evidence>
<feature type="compositionally biased region" description="Basic and acidic residues" evidence="1">
    <location>
        <begin position="46"/>
        <end position="57"/>
    </location>
</feature>
<evidence type="ECO:0000313" key="3">
    <source>
        <dbReference type="Proteomes" id="UP001151760"/>
    </source>
</evidence>
<dbReference type="EMBL" id="BQNB010017718">
    <property type="protein sequence ID" value="GJT66485.1"/>
    <property type="molecule type" value="Genomic_DNA"/>
</dbReference>
<proteinExistence type="predicted"/>
<reference evidence="2" key="1">
    <citation type="journal article" date="2022" name="Int. J. Mol. Sci.">
        <title>Draft Genome of Tanacetum Coccineum: Genomic Comparison of Closely Related Tanacetum-Family Plants.</title>
        <authorList>
            <person name="Yamashiro T."/>
            <person name="Shiraishi A."/>
            <person name="Nakayama K."/>
            <person name="Satake H."/>
        </authorList>
    </citation>
    <scope>NUCLEOTIDE SEQUENCE</scope>
</reference>
<dbReference type="InterPro" id="IPR032567">
    <property type="entry name" value="RTL1-rel"/>
</dbReference>
<name>A0ABQ5FSZ9_9ASTR</name>
<evidence type="ECO:0008006" key="4">
    <source>
        <dbReference type="Google" id="ProtNLM"/>
    </source>
</evidence>
<dbReference type="PANTHER" id="PTHR15503:SF45">
    <property type="entry name" value="RNA-DIRECTED DNA POLYMERASE HOMOLOG"/>
    <property type="match status" value="1"/>
</dbReference>
<feature type="compositionally biased region" description="Basic and acidic residues" evidence="1">
    <location>
        <begin position="11"/>
        <end position="21"/>
    </location>
</feature>
<reference evidence="2" key="2">
    <citation type="submission" date="2022-01" db="EMBL/GenBank/DDBJ databases">
        <authorList>
            <person name="Yamashiro T."/>
            <person name="Shiraishi A."/>
            <person name="Satake H."/>
            <person name="Nakayama K."/>
        </authorList>
    </citation>
    <scope>NUCLEOTIDE SEQUENCE</scope>
</reference>
<accession>A0ABQ5FSZ9</accession>
<keyword evidence="3" id="KW-1185">Reference proteome</keyword>
<dbReference type="Gene3D" id="3.10.10.10">
    <property type="entry name" value="HIV Type 1 Reverse Transcriptase, subunit A, domain 1"/>
    <property type="match status" value="1"/>
</dbReference>
<organism evidence="2 3">
    <name type="scientific">Tanacetum coccineum</name>
    <dbReference type="NCBI Taxonomy" id="301880"/>
    <lineage>
        <taxon>Eukaryota</taxon>
        <taxon>Viridiplantae</taxon>
        <taxon>Streptophyta</taxon>
        <taxon>Embryophyta</taxon>
        <taxon>Tracheophyta</taxon>
        <taxon>Spermatophyta</taxon>
        <taxon>Magnoliopsida</taxon>
        <taxon>eudicotyledons</taxon>
        <taxon>Gunneridae</taxon>
        <taxon>Pentapetalae</taxon>
        <taxon>asterids</taxon>
        <taxon>campanulids</taxon>
        <taxon>Asterales</taxon>
        <taxon>Asteraceae</taxon>
        <taxon>Asteroideae</taxon>
        <taxon>Anthemideae</taxon>
        <taxon>Anthemidinae</taxon>
        <taxon>Tanacetum</taxon>
    </lineage>
</organism>
<dbReference type="Proteomes" id="UP001151760">
    <property type="component" value="Unassembled WGS sequence"/>
</dbReference>
<dbReference type="SUPFAM" id="SSF56672">
    <property type="entry name" value="DNA/RNA polymerases"/>
    <property type="match status" value="1"/>
</dbReference>
<dbReference type="PANTHER" id="PTHR15503">
    <property type="entry name" value="LDOC1 RELATED"/>
    <property type="match status" value="1"/>
</dbReference>